<evidence type="ECO:0000313" key="10">
    <source>
        <dbReference type="Proteomes" id="UP000275356"/>
    </source>
</evidence>
<evidence type="ECO:0000313" key="9">
    <source>
        <dbReference type="EMBL" id="ROR93604.1"/>
    </source>
</evidence>
<dbReference type="PANTHER" id="PTHR33406">
    <property type="entry name" value="MEMBRANE PROTEIN MJ1562-RELATED"/>
    <property type="match status" value="1"/>
</dbReference>
<dbReference type="Proteomes" id="UP000275356">
    <property type="component" value="Unassembled WGS sequence"/>
</dbReference>
<comment type="caution">
    <text evidence="9">The sequence shown here is derived from an EMBL/GenBank/DDBJ whole genome shotgun (WGS) entry which is preliminary data.</text>
</comment>
<evidence type="ECO:0000256" key="4">
    <source>
        <dbReference type="ARBA" id="ARBA00022692"/>
    </source>
</evidence>
<dbReference type="InterPro" id="IPR004869">
    <property type="entry name" value="MMPL_dom"/>
</dbReference>
<feature type="domain" description="Membrane transport protein MMPL" evidence="8">
    <location>
        <begin position="312"/>
        <end position="385"/>
    </location>
</feature>
<dbReference type="SUPFAM" id="SSF82866">
    <property type="entry name" value="Multidrug efflux transporter AcrB transmembrane domain"/>
    <property type="match status" value="2"/>
</dbReference>
<keyword evidence="3" id="KW-1003">Cell membrane</keyword>
<evidence type="ECO:0000259" key="8">
    <source>
        <dbReference type="Pfam" id="PF03176"/>
    </source>
</evidence>
<evidence type="ECO:0000256" key="2">
    <source>
        <dbReference type="ARBA" id="ARBA00010157"/>
    </source>
</evidence>
<organism evidence="9 10">
    <name type="scientific">Salana multivorans</name>
    <dbReference type="NCBI Taxonomy" id="120377"/>
    <lineage>
        <taxon>Bacteria</taxon>
        <taxon>Bacillati</taxon>
        <taxon>Actinomycetota</taxon>
        <taxon>Actinomycetes</taxon>
        <taxon>Micrococcales</taxon>
        <taxon>Beutenbergiaceae</taxon>
        <taxon>Salana</taxon>
    </lineage>
</organism>
<dbReference type="PANTHER" id="PTHR33406:SF11">
    <property type="entry name" value="MEMBRANE PROTEIN SCO6666-RELATED"/>
    <property type="match status" value="1"/>
</dbReference>
<evidence type="ECO:0000256" key="1">
    <source>
        <dbReference type="ARBA" id="ARBA00004651"/>
    </source>
</evidence>
<sequence>MFARLGRLVTRRPLWVLAAWVLIAGLLAAAAMTGLGGTPLFQKLETDQPTVPGSQSERVSELMRASADGASIVLMVEGADLTDTDAVAATGDVLTATRDDLAALDGVAEVTDPYQHPLGPTQPEVAALVDTATGSFLVQVTLDADLPSDREKEVGGEVEERLTALGTELRDDDLATGSLITSSAILVREFNEQMESDLVRGELVALPISLLVMVVVFGGALAAGMPIVGAVASIGAGLGSIWSLSYVMDLDSVVINVVTLLGLGLSIDYGLLMVSRFREELKELVDEQTAAITAGIAVGKRRRGGRRRDALVVRAVERTVATAGRTVTFSALTIAICVAGLIAMSPSLLKGLGVAGSVIVVIALLTAITLVPALLTLSGRRFLRPSVLSRIPGLRRVVGRLGDVAPRRGVFSALATWVQRYPWPVLIGCLAILVTAMVPLGSLHLRNSGIDALPADAPARVAIDTINERFPGTASADLFVVPEDTAADDATLDSVAAGLEGLAGVASVDAAAPLDDGDGHVMIGVHLADDVEPDSPAAVELVREIRDLDLGTPVLVGGQAAGQADFTGALVRGLPVAGGMVLIATFVLLFLMTGSVLVPVKALLTNAISIAASLGITTWVFQMGHGASLLGFTAAGGLESYVVAIVVAFGFGLAMDYEVFLIARIKELYDTGVGNDEAVVVGLQRSGRIITSAALVIIVVFAGFASGDLLPIKEAGFALAVAVALDATLVRMLLVPATMTVLGEANWWAPRWLRPLANRFTIAH</sequence>
<dbReference type="RefSeq" id="WP_123740544.1">
    <property type="nucleotide sequence ID" value="NZ_RKHQ01000002.1"/>
</dbReference>
<dbReference type="InterPro" id="IPR050545">
    <property type="entry name" value="Mycobact_MmpL"/>
</dbReference>
<dbReference type="GO" id="GO:0005886">
    <property type="term" value="C:plasma membrane"/>
    <property type="evidence" value="ECO:0007669"/>
    <property type="project" value="UniProtKB-SubCell"/>
</dbReference>
<feature type="transmembrane region" description="Helical" evidence="7">
    <location>
        <begin position="327"/>
        <end position="348"/>
    </location>
</feature>
<name>A0A3N2D2A4_9MICO</name>
<dbReference type="AlphaFoldDB" id="A0A3N2D2A4"/>
<keyword evidence="4 7" id="KW-0812">Transmembrane</keyword>
<reference evidence="9 10" key="1">
    <citation type="submission" date="2018-11" db="EMBL/GenBank/DDBJ databases">
        <title>Sequencing the genomes of 1000 actinobacteria strains.</title>
        <authorList>
            <person name="Klenk H.-P."/>
        </authorList>
    </citation>
    <scope>NUCLEOTIDE SEQUENCE [LARGE SCALE GENOMIC DNA]</scope>
    <source>
        <strain evidence="9 10">DSM 13521</strain>
    </source>
</reference>
<feature type="transmembrane region" description="Helical" evidence="7">
    <location>
        <begin position="354"/>
        <end position="375"/>
    </location>
</feature>
<feature type="domain" description="Membrane transport protein MMPL" evidence="8">
    <location>
        <begin position="55"/>
        <end position="299"/>
    </location>
</feature>
<gene>
    <name evidence="9" type="ORF">EDD28_3022</name>
</gene>
<accession>A0A3N2D2A4</accession>
<feature type="transmembrane region" description="Helical" evidence="7">
    <location>
        <begin position="641"/>
        <end position="663"/>
    </location>
</feature>
<feature type="domain" description="Membrane transport protein MMPL" evidence="8">
    <location>
        <begin position="453"/>
        <end position="751"/>
    </location>
</feature>
<keyword evidence="6 7" id="KW-0472">Membrane</keyword>
<dbReference type="Gene3D" id="1.20.1640.10">
    <property type="entry name" value="Multidrug efflux transporter AcrB transmembrane domain"/>
    <property type="match status" value="2"/>
</dbReference>
<proteinExistence type="inferred from homology"/>
<dbReference type="EMBL" id="RKHQ01000002">
    <property type="protein sequence ID" value="ROR93604.1"/>
    <property type="molecule type" value="Genomic_DNA"/>
</dbReference>
<feature type="transmembrane region" description="Helical" evidence="7">
    <location>
        <begin position="689"/>
        <end position="709"/>
    </location>
</feature>
<comment type="subcellular location">
    <subcellularLocation>
        <location evidence="1">Cell membrane</location>
        <topology evidence="1">Multi-pass membrane protein</topology>
    </subcellularLocation>
</comment>
<feature type="transmembrane region" description="Helical" evidence="7">
    <location>
        <begin position="421"/>
        <end position="440"/>
    </location>
</feature>
<evidence type="ECO:0000256" key="7">
    <source>
        <dbReference type="SAM" id="Phobius"/>
    </source>
</evidence>
<evidence type="ECO:0000256" key="3">
    <source>
        <dbReference type="ARBA" id="ARBA00022475"/>
    </source>
</evidence>
<feature type="transmembrane region" description="Helical" evidence="7">
    <location>
        <begin position="603"/>
        <end position="621"/>
    </location>
</feature>
<dbReference type="Pfam" id="PF03176">
    <property type="entry name" value="MMPL"/>
    <property type="match status" value="3"/>
</dbReference>
<protein>
    <submittedName>
        <fullName evidence="9">RND superfamily putative drug exporter</fullName>
    </submittedName>
</protein>
<evidence type="ECO:0000256" key="5">
    <source>
        <dbReference type="ARBA" id="ARBA00022989"/>
    </source>
</evidence>
<keyword evidence="5 7" id="KW-1133">Transmembrane helix</keyword>
<dbReference type="OrthoDB" id="7051771at2"/>
<comment type="similarity">
    <text evidence="2">Belongs to the resistance-nodulation-cell division (RND) (TC 2.A.6) family. MmpL subfamily.</text>
</comment>
<feature type="transmembrane region" description="Helical" evidence="7">
    <location>
        <begin position="253"/>
        <end position="272"/>
    </location>
</feature>
<feature type="transmembrane region" description="Helical" evidence="7">
    <location>
        <begin position="227"/>
        <end position="247"/>
    </location>
</feature>
<feature type="transmembrane region" description="Helical" evidence="7">
    <location>
        <begin position="203"/>
        <end position="222"/>
    </location>
</feature>
<evidence type="ECO:0000256" key="6">
    <source>
        <dbReference type="ARBA" id="ARBA00023136"/>
    </source>
</evidence>
<keyword evidence="10" id="KW-1185">Reference proteome</keyword>
<feature type="transmembrane region" description="Helical" evidence="7">
    <location>
        <begin position="573"/>
        <end position="591"/>
    </location>
</feature>